<accession>A0AAW6U8T0</accession>
<dbReference type="EMBL" id="JASCXW010000024">
    <property type="protein sequence ID" value="MDI6453325.1"/>
    <property type="molecule type" value="Genomic_DNA"/>
</dbReference>
<dbReference type="PANTHER" id="PTHR42938">
    <property type="entry name" value="FORMATE DEHYDROGENASE 1"/>
    <property type="match status" value="1"/>
</dbReference>
<dbReference type="GO" id="GO:0016616">
    <property type="term" value="F:oxidoreductase activity, acting on the CH-OH group of donors, NAD or NADP as acceptor"/>
    <property type="evidence" value="ECO:0007669"/>
    <property type="project" value="InterPro"/>
</dbReference>
<dbReference type="Gene3D" id="3.40.50.720">
    <property type="entry name" value="NAD(P)-binding Rossmann-like Domain"/>
    <property type="match status" value="2"/>
</dbReference>
<dbReference type="InterPro" id="IPR029752">
    <property type="entry name" value="D-isomer_DH_CS1"/>
</dbReference>
<evidence type="ECO:0000256" key="1">
    <source>
        <dbReference type="ARBA" id="ARBA00005854"/>
    </source>
</evidence>
<protein>
    <submittedName>
        <fullName evidence="7">3-phosphoglycerate dehydrogenase family protein</fullName>
    </submittedName>
</protein>
<evidence type="ECO:0000313" key="7">
    <source>
        <dbReference type="EMBL" id="MDI6453325.1"/>
    </source>
</evidence>
<evidence type="ECO:0000256" key="4">
    <source>
        <dbReference type="RuleBase" id="RU003719"/>
    </source>
</evidence>
<keyword evidence="3" id="KW-0520">NAD</keyword>
<dbReference type="PANTHER" id="PTHR42938:SF47">
    <property type="entry name" value="HYDROXYPYRUVATE REDUCTASE"/>
    <property type="match status" value="1"/>
</dbReference>
<dbReference type="SUPFAM" id="SSF51735">
    <property type="entry name" value="NAD(P)-binding Rossmann-fold domains"/>
    <property type="match status" value="1"/>
</dbReference>
<dbReference type="InterPro" id="IPR006139">
    <property type="entry name" value="D-isomer_2_OHA_DH_cat_dom"/>
</dbReference>
<dbReference type="CDD" id="cd12174">
    <property type="entry name" value="PGDH_like_3"/>
    <property type="match status" value="1"/>
</dbReference>
<dbReference type="Proteomes" id="UP001431532">
    <property type="component" value="Unassembled WGS sequence"/>
</dbReference>
<dbReference type="InterPro" id="IPR006140">
    <property type="entry name" value="D-isomer_DH_NAD-bd"/>
</dbReference>
<comment type="caution">
    <text evidence="7">The sequence shown here is derived from an EMBL/GenBank/DDBJ whole genome shotgun (WGS) entry which is preliminary data.</text>
</comment>
<evidence type="ECO:0000256" key="2">
    <source>
        <dbReference type="ARBA" id="ARBA00023002"/>
    </source>
</evidence>
<organism evidence="7 8">
    <name type="scientific">Peloplasma aerotolerans</name>
    <dbReference type="NCBI Taxonomy" id="3044389"/>
    <lineage>
        <taxon>Bacteria</taxon>
        <taxon>Bacillati</taxon>
        <taxon>Mycoplasmatota</taxon>
        <taxon>Mollicutes</taxon>
        <taxon>Acholeplasmatales</taxon>
        <taxon>Acholeplasmataceae</taxon>
        <taxon>Peloplasma</taxon>
    </lineage>
</organism>
<dbReference type="AlphaFoldDB" id="A0AAW6U8T0"/>
<sequence>MKNIHCLNKISQVGLSQLPETYQLTEQIDHADAILVRSASMHEMKLPDSVVAVARAGAGVNNIPLNEYAQQGVVVFNTPGANSNAVVELIVAGMLLSARNIYQGMRWIDENKHDEQIAKSIEKAKSQFAGTEILNKSIGIIGLGAIGASLSEVCSSLGMNVYATTTLNYEEYEKKTLPKNMKLFRTMDAFLDKCDYISINIPLLPDTKHIINKDVMNKMKDGVVILNFARDGLVNDDDMNQALQSKKVGQYVTDFPNYKTANMEGVLAIPHLGASTEEAEDNCAFMASKQIVDYIENGNIINSVNYPTINAGQKVSDYRLSILYDASIKLCDHMHEILDKENVISCYDEKNQSYGAAIIDLKTHLSNDLLSQISQIKGILKARLI</sequence>
<dbReference type="RefSeq" id="WP_282839756.1">
    <property type="nucleotide sequence ID" value="NZ_JASCXW010000024.1"/>
</dbReference>
<dbReference type="Pfam" id="PF00389">
    <property type="entry name" value="2-Hacid_dh"/>
    <property type="match status" value="1"/>
</dbReference>
<dbReference type="SUPFAM" id="SSF52283">
    <property type="entry name" value="Formate/glycerate dehydrogenase catalytic domain-like"/>
    <property type="match status" value="1"/>
</dbReference>
<feature type="domain" description="D-isomer specific 2-hydroxyacid dehydrogenase catalytic" evidence="5">
    <location>
        <begin position="15"/>
        <end position="305"/>
    </location>
</feature>
<evidence type="ECO:0000256" key="3">
    <source>
        <dbReference type="ARBA" id="ARBA00023027"/>
    </source>
</evidence>
<dbReference type="Pfam" id="PF02826">
    <property type="entry name" value="2-Hacid_dh_C"/>
    <property type="match status" value="1"/>
</dbReference>
<evidence type="ECO:0000259" key="6">
    <source>
        <dbReference type="Pfam" id="PF02826"/>
    </source>
</evidence>
<proteinExistence type="inferred from homology"/>
<reference evidence="7" key="1">
    <citation type="submission" date="2023-05" db="EMBL/GenBank/DDBJ databases">
        <title>Mariniplasma microaerophilum sp. nov., a novel anaerobic mollicute isolated from terrestrial mud volcano, Taman Peninsula, Russia.</title>
        <authorList>
            <person name="Khomyakova M.A."/>
            <person name="Merkel A.Y."/>
            <person name="Slobodkin A.I."/>
        </authorList>
    </citation>
    <scope>NUCLEOTIDE SEQUENCE</scope>
    <source>
        <strain evidence="7">M4Ah</strain>
    </source>
</reference>
<comment type="similarity">
    <text evidence="1 4">Belongs to the D-isomer specific 2-hydroxyacid dehydrogenase family.</text>
</comment>
<evidence type="ECO:0000313" key="8">
    <source>
        <dbReference type="Proteomes" id="UP001431532"/>
    </source>
</evidence>
<dbReference type="GO" id="GO:0051287">
    <property type="term" value="F:NAD binding"/>
    <property type="evidence" value="ECO:0007669"/>
    <property type="project" value="InterPro"/>
</dbReference>
<gene>
    <name evidence="7" type="ORF">QJ521_07095</name>
</gene>
<dbReference type="InterPro" id="IPR036291">
    <property type="entry name" value="NAD(P)-bd_dom_sf"/>
</dbReference>
<name>A0AAW6U8T0_9MOLU</name>
<dbReference type="PROSITE" id="PS00065">
    <property type="entry name" value="D_2_HYDROXYACID_DH_1"/>
    <property type="match status" value="1"/>
</dbReference>
<evidence type="ECO:0000259" key="5">
    <source>
        <dbReference type="Pfam" id="PF00389"/>
    </source>
</evidence>
<keyword evidence="2 4" id="KW-0560">Oxidoreductase</keyword>
<feature type="domain" description="D-isomer specific 2-hydroxyacid dehydrogenase NAD-binding" evidence="6">
    <location>
        <begin position="92"/>
        <end position="273"/>
    </location>
</feature>
<keyword evidence="8" id="KW-1185">Reference proteome</keyword>